<dbReference type="Gene3D" id="1.20.120.530">
    <property type="entry name" value="GntR ligand-binding domain-like"/>
    <property type="match status" value="1"/>
</dbReference>
<dbReference type="PANTHER" id="PTHR43537:SF24">
    <property type="entry name" value="GLUCONATE OPERON TRANSCRIPTIONAL REPRESSOR"/>
    <property type="match status" value="1"/>
</dbReference>
<dbReference type="InterPro" id="IPR000524">
    <property type="entry name" value="Tscrpt_reg_HTH_GntR"/>
</dbReference>
<keyword evidence="1" id="KW-0805">Transcription regulation</keyword>
<dbReference type="PROSITE" id="PS50949">
    <property type="entry name" value="HTH_GNTR"/>
    <property type="match status" value="1"/>
</dbReference>
<dbReference type="Pfam" id="PF00392">
    <property type="entry name" value="GntR"/>
    <property type="match status" value="1"/>
</dbReference>
<dbReference type="EMBL" id="NPCC01000015">
    <property type="protein sequence ID" value="PAE88462.1"/>
    <property type="molecule type" value="Genomic_DNA"/>
</dbReference>
<reference evidence="5 6" key="1">
    <citation type="submission" date="2017-07" db="EMBL/GenBank/DDBJ databases">
        <title>Isolation and whole genome analysis of endospore-forming bacteria from heroin.</title>
        <authorList>
            <person name="Kalinowski J."/>
            <person name="Ahrens B."/>
            <person name="Al-Dilaimi A."/>
            <person name="Winkler A."/>
            <person name="Wibberg D."/>
            <person name="Schleenbecker U."/>
            <person name="Ruckert C."/>
            <person name="Wolfel R."/>
            <person name="Grass G."/>
        </authorList>
    </citation>
    <scope>NUCLEOTIDE SEQUENCE [LARGE SCALE GENOMIC DNA]</scope>
    <source>
        <strain evidence="5 6">7539</strain>
    </source>
</reference>
<dbReference type="Pfam" id="PF07729">
    <property type="entry name" value="FCD"/>
    <property type="match status" value="1"/>
</dbReference>
<evidence type="ECO:0000256" key="2">
    <source>
        <dbReference type="ARBA" id="ARBA00023125"/>
    </source>
</evidence>
<dbReference type="InterPro" id="IPR036388">
    <property type="entry name" value="WH-like_DNA-bd_sf"/>
</dbReference>
<comment type="caution">
    <text evidence="5">The sequence shown here is derived from an EMBL/GenBank/DDBJ whole genome shotgun (WGS) entry which is preliminary data.</text>
</comment>
<organism evidence="5 6">
    <name type="scientific">Shouchella clausii</name>
    <name type="common">Alkalihalobacillus clausii</name>
    <dbReference type="NCBI Taxonomy" id="79880"/>
    <lineage>
        <taxon>Bacteria</taxon>
        <taxon>Bacillati</taxon>
        <taxon>Bacillota</taxon>
        <taxon>Bacilli</taxon>
        <taxon>Bacillales</taxon>
        <taxon>Bacillaceae</taxon>
        <taxon>Shouchella</taxon>
    </lineage>
</organism>
<dbReference type="SUPFAM" id="SSF48008">
    <property type="entry name" value="GntR ligand-binding domain-like"/>
    <property type="match status" value="1"/>
</dbReference>
<evidence type="ECO:0000256" key="3">
    <source>
        <dbReference type="ARBA" id="ARBA00023163"/>
    </source>
</evidence>
<dbReference type="RefSeq" id="WP_095326729.1">
    <property type="nucleotide sequence ID" value="NZ_JAUPFH010000003.1"/>
</dbReference>
<dbReference type="CDD" id="cd07377">
    <property type="entry name" value="WHTH_GntR"/>
    <property type="match status" value="1"/>
</dbReference>
<accession>A0A268NY76</accession>
<gene>
    <name evidence="5" type="ORF">CHH72_12535</name>
</gene>
<dbReference type="SMART" id="SM00345">
    <property type="entry name" value="HTH_GNTR"/>
    <property type="match status" value="1"/>
</dbReference>
<name>A0A268NY76_SHOCL</name>
<dbReference type="SUPFAM" id="SSF46785">
    <property type="entry name" value="Winged helix' DNA-binding domain"/>
    <property type="match status" value="1"/>
</dbReference>
<dbReference type="InterPro" id="IPR036390">
    <property type="entry name" value="WH_DNA-bd_sf"/>
</dbReference>
<dbReference type="GO" id="GO:0003677">
    <property type="term" value="F:DNA binding"/>
    <property type="evidence" value="ECO:0007669"/>
    <property type="project" value="UniProtKB-KW"/>
</dbReference>
<evidence type="ECO:0000259" key="4">
    <source>
        <dbReference type="PROSITE" id="PS50949"/>
    </source>
</evidence>
<proteinExistence type="predicted"/>
<evidence type="ECO:0000313" key="5">
    <source>
        <dbReference type="EMBL" id="PAE88462.1"/>
    </source>
</evidence>
<keyword evidence="2" id="KW-0238">DNA-binding</keyword>
<feature type="domain" description="HTH gntR-type" evidence="4">
    <location>
        <begin position="1"/>
        <end position="63"/>
    </location>
</feature>
<sequence length="216" mass="24726">MSVYELIKEAIITGRYKQGERLTEEALSIDWNVSRTPIRSALKQLEFDGLVQPLKRGFFVRSFSKEDLRQIYDLRAMLESYGAGQAALHHQSEDLAAIQQANSQYEQTILDSSLPHKERISAVIAANTQFHDAVYRASRNQHIQELIAKVVVLPFIYRSFYWFGEEGLQQSLAAHKTIVAAIEERDGERAKAAMNEHIFKGRDYVLHYYEGGDKFG</sequence>
<dbReference type="InterPro" id="IPR011711">
    <property type="entry name" value="GntR_C"/>
</dbReference>
<dbReference type="SMART" id="SM00895">
    <property type="entry name" value="FCD"/>
    <property type="match status" value="1"/>
</dbReference>
<dbReference type="Proteomes" id="UP000216207">
    <property type="component" value="Unassembled WGS sequence"/>
</dbReference>
<protein>
    <submittedName>
        <fullName evidence="5">Transcriptional regulator</fullName>
    </submittedName>
</protein>
<dbReference type="GO" id="GO:0003700">
    <property type="term" value="F:DNA-binding transcription factor activity"/>
    <property type="evidence" value="ECO:0007669"/>
    <property type="project" value="InterPro"/>
</dbReference>
<dbReference type="InterPro" id="IPR008920">
    <property type="entry name" value="TF_FadR/GntR_C"/>
</dbReference>
<dbReference type="Gene3D" id="1.10.10.10">
    <property type="entry name" value="Winged helix-like DNA-binding domain superfamily/Winged helix DNA-binding domain"/>
    <property type="match status" value="1"/>
</dbReference>
<dbReference type="AlphaFoldDB" id="A0A268NY76"/>
<evidence type="ECO:0000256" key="1">
    <source>
        <dbReference type="ARBA" id="ARBA00023015"/>
    </source>
</evidence>
<evidence type="ECO:0000313" key="6">
    <source>
        <dbReference type="Proteomes" id="UP000216207"/>
    </source>
</evidence>
<keyword evidence="3" id="KW-0804">Transcription</keyword>
<dbReference type="PANTHER" id="PTHR43537">
    <property type="entry name" value="TRANSCRIPTIONAL REGULATOR, GNTR FAMILY"/>
    <property type="match status" value="1"/>
</dbReference>